<dbReference type="RefSeq" id="WP_148699185.1">
    <property type="nucleotide sequence ID" value="NZ_CP007174.1"/>
</dbReference>
<dbReference type="HOGENOM" id="CLU_120314_0_0_2"/>
<protein>
    <recommendedName>
        <fullName evidence="3">HTH marR-type domain-containing protein</fullName>
    </recommendedName>
</protein>
<keyword evidence="2" id="KW-0812">Transmembrane</keyword>
<dbReference type="Proteomes" id="UP000028194">
    <property type="component" value="Chromosome"/>
</dbReference>
<dbReference type="InterPro" id="IPR000835">
    <property type="entry name" value="HTH_MarR-typ"/>
</dbReference>
<organism evidence="4 5">
    <name type="scientific">Candidatus Nitrososphaera evergladensis SR1</name>
    <dbReference type="NCBI Taxonomy" id="1459636"/>
    <lineage>
        <taxon>Archaea</taxon>
        <taxon>Nitrososphaerota</taxon>
        <taxon>Nitrososphaeria</taxon>
        <taxon>Nitrososphaerales</taxon>
        <taxon>Nitrososphaeraceae</taxon>
        <taxon>Nitrososphaera</taxon>
    </lineage>
</organism>
<dbReference type="EMBL" id="CP007174">
    <property type="protein sequence ID" value="AIF82119.1"/>
    <property type="molecule type" value="Genomic_DNA"/>
</dbReference>
<evidence type="ECO:0000313" key="4">
    <source>
        <dbReference type="EMBL" id="AIF82119.1"/>
    </source>
</evidence>
<dbReference type="STRING" id="1459636.NTE_00035"/>
<dbReference type="InterPro" id="IPR036390">
    <property type="entry name" value="WH_DNA-bd_sf"/>
</dbReference>
<sequence length="199" mass="20929">MSSSSVNESPNHFMVLDAISRGVKSVGKIAKVTKLDKALVEMIVNDLAAQRLIIKSEKKGFFGGKKEELTVTETGMRVLAAKKQELERKFQEFQQWYSNGQTQQLQNSMQNDRMWLPFMLFSGIMNAMFFMSMMSFMGAALTPTETALAGDQGVDTGAGGADAGTDGGGAGADGGGGGMDSGGGGDFGGGDFGGGDFSF</sequence>
<dbReference type="KEGG" id="nev:NTE_00035"/>
<keyword evidence="2" id="KW-0472">Membrane</keyword>
<evidence type="ECO:0000256" key="2">
    <source>
        <dbReference type="SAM" id="Phobius"/>
    </source>
</evidence>
<gene>
    <name evidence="4" type="ORF">NTE_00035</name>
</gene>
<keyword evidence="5" id="KW-1185">Reference proteome</keyword>
<dbReference type="InterPro" id="IPR036388">
    <property type="entry name" value="WH-like_DNA-bd_sf"/>
</dbReference>
<evidence type="ECO:0000313" key="5">
    <source>
        <dbReference type="Proteomes" id="UP000028194"/>
    </source>
</evidence>
<dbReference type="SUPFAM" id="SSF46785">
    <property type="entry name" value="Winged helix' DNA-binding domain"/>
    <property type="match status" value="1"/>
</dbReference>
<feature type="domain" description="HTH marR-type" evidence="3">
    <location>
        <begin position="9"/>
        <end position="55"/>
    </location>
</feature>
<evidence type="ECO:0000256" key="1">
    <source>
        <dbReference type="SAM" id="MobiDB-lite"/>
    </source>
</evidence>
<keyword evidence="2" id="KW-1133">Transmembrane helix</keyword>
<name>A0A075MRS9_9ARCH</name>
<dbReference type="Pfam" id="PF12802">
    <property type="entry name" value="MarR_2"/>
    <property type="match status" value="1"/>
</dbReference>
<evidence type="ECO:0000259" key="3">
    <source>
        <dbReference type="Pfam" id="PF12802"/>
    </source>
</evidence>
<reference evidence="4 5" key="1">
    <citation type="journal article" date="2014" name="PLoS ONE">
        <title>Genome Sequence of Candidatus Nitrososphaera evergladensis from Group I.1b Enriched from Everglades Soil Reveals Novel Genomic Features of the Ammonia-Oxidizing Archaea.</title>
        <authorList>
            <person name="Zhalnina K.V."/>
            <person name="Dias R."/>
            <person name="Leonard M.T."/>
            <person name="Dorr de Quadros P."/>
            <person name="Camargo F.A."/>
            <person name="Drew J.C."/>
            <person name="Farmerie W.G."/>
            <person name="Daroub S.H."/>
            <person name="Triplett E.W."/>
        </authorList>
    </citation>
    <scope>NUCLEOTIDE SEQUENCE [LARGE SCALE GENOMIC DNA]</scope>
    <source>
        <strain evidence="4 5">SR1</strain>
    </source>
</reference>
<feature type="transmembrane region" description="Helical" evidence="2">
    <location>
        <begin position="115"/>
        <end position="137"/>
    </location>
</feature>
<dbReference type="AlphaFoldDB" id="A0A075MRS9"/>
<dbReference type="GeneID" id="41595987"/>
<dbReference type="Gene3D" id="1.10.10.10">
    <property type="entry name" value="Winged helix-like DNA-binding domain superfamily/Winged helix DNA-binding domain"/>
    <property type="match status" value="1"/>
</dbReference>
<dbReference type="OrthoDB" id="11852at2157"/>
<accession>A0A075MRS9</accession>
<dbReference type="eggNOG" id="arCOG03748">
    <property type="taxonomic scope" value="Archaea"/>
</dbReference>
<proteinExistence type="predicted"/>
<feature type="region of interest" description="Disordered" evidence="1">
    <location>
        <begin position="158"/>
        <end position="199"/>
    </location>
</feature>